<feature type="transmembrane region" description="Helical" evidence="8">
    <location>
        <begin position="281"/>
        <end position="302"/>
    </location>
</feature>
<sequence length="864" mass="87772">MIFQLARMTLRERKAGLVAAFVALLGSSMLLTAFGVLLQSGLVGGGVDAQRYARAPVVVGGRQSFSVTAGKTKVKPLSRPAPLDDRVVAEVAAVEGVRRALPDITFPARLVAPDGGLDATNSERTNGERPSSGHNWSGAPLGPYELTRGWAPERPGEVVLDAALADRVHAEPGRRVRVAATREAREYLVTGVAALRTPDGRPPRSPAVFFCDAEAAALYAHPGRVDAVGVLPEPGTDPGALADRLDRRLAGSGAVTYLGGDRSRVEFPDVASARSGLVESAASLGATVVLIAMIVVASTLALDGHQRRRELALLRAVAATPRQVYRLLAAEVLVVSLAAALLGCLPGVLVAGGLVKGLALAGVVPGDFALSYGPLPPLVAVLASVLAAEVAALGVARRAVAVRPVEALTEARAAPARPRRARTVCGALLFLLGVAAALLPLLLDGVLAVAGAGTGGLVMVVAVLLLAPPLAGAASRLLAAPVRRWTGPHGRLAVANVRADSRQLASAIGPLALAIGFALIQLGIPTTTAAAAREQAAAGVVADFTLQGGPGGPPPGVVGEAAALPGVAGATGVVRVEVHASREVLGSPEVFTYLAQGLSSPPSPATLDLDVTAGSLTALRGDDTVALGTGAAATLGAHLGGRVRLHLPDGAELRPVVVALYGRGLGFGEVTLPQDVLFAHSTRQVEDAVFVGAAPGADERRLAAELRSLAGRYPGLEVLDAGGLSAAQQEQAFASVLTSALPLALVFGYLAVSVANTLVLATLGRVREFALLRLVGASREQVVRMMRVEAGVVVAIAVAVGTAVPLLPLATISLGLTGSPVPYVPVPLYLGVVALTALVGLTAVLVPTRLVLRARPVEGIGVRG</sequence>
<evidence type="ECO:0000256" key="5">
    <source>
        <dbReference type="ARBA" id="ARBA00023136"/>
    </source>
</evidence>
<dbReference type="Pfam" id="PF12704">
    <property type="entry name" value="MacB_PCD"/>
    <property type="match status" value="1"/>
</dbReference>
<feature type="domain" description="ABC3 transporter permease C-terminal" evidence="9">
    <location>
        <begin position="284"/>
        <end position="398"/>
    </location>
</feature>
<feature type="domain" description="ABC3 transporter permease C-terminal" evidence="9">
    <location>
        <begin position="750"/>
        <end position="853"/>
    </location>
</feature>
<evidence type="ECO:0000313" key="11">
    <source>
        <dbReference type="EMBL" id="XDQ78670.1"/>
    </source>
</evidence>
<feature type="transmembrane region" description="Helical" evidence="8">
    <location>
        <begin position="740"/>
        <end position="763"/>
    </location>
</feature>
<evidence type="ECO:0000256" key="1">
    <source>
        <dbReference type="ARBA" id="ARBA00004651"/>
    </source>
</evidence>
<dbReference type="InterPro" id="IPR003838">
    <property type="entry name" value="ABC3_permease_C"/>
</dbReference>
<evidence type="ECO:0000256" key="4">
    <source>
        <dbReference type="ARBA" id="ARBA00022989"/>
    </source>
</evidence>
<dbReference type="InterPro" id="IPR025857">
    <property type="entry name" value="MacB_PCD"/>
</dbReference>
<keyword evidence="3 8" id="KW-0812">Transmembrane</keyword>
<dbReference type="InterPro" id="IPR038766">
    <property type="entry name" value="Membrane_comp_ABC_pdt"/>
</dbReference>
<dbReference type="GO" id="GO:0005886">
    <property type="term" value="C:plasma membrane"/>
    <property type="evidence" value="ECO:0007669"/>
    <property type="project" value="UniProtKB-SubCell"/>
</dbReference>
<organism evidence="11">
    <name type="scientific">Streptomyces sp. Y1</name>
    <dbReference type="NCBI Taxonomy" id="3238634"/>
    <lineage>
        <taxon>Bacteria</taxon>
        <taxon>Bacillati</taxon>
        <taxon>Actinomycetota</taxon>
        <taxon>Actinomycetes</taxon>
        <taxon>Kitasatosporales</taxon>
        <taxon>Streptomycetaceae</taxon>
        <taxon>Streptomyces</taxon>
    </lineage>
</organism>
<evidence type="ECO:0000256" key="8">
    <source>
        <dbReference type="SAM" id="Phobius"/>
    </source>
</evidence>
<comment type="subcellular location">
    <subcellularLocation>
        <location evidence="1">Cell membrane</location>
        <topology evidence="1">Multi-pass membrane protein</topology>
    </subcellularLocation>
</comment>
<keyword evidence="2" id="KW-1003">Cell membrane</keyword>
<evidence type="ECO:0000256" key="7">
    <source>
        <dbReference type="SAM" id="MobiDB-lite"/>
    </source>
</evidence>
<dbReference type="RefSeq" id="WP_369182998.1">
    <property type="nucleotide sequence ID" value="NZ_CP163445.1"/>
</dbReference>
<feature type="transmembrane region" description="Helical" evidence="8">
    <location>
        <begin position="332"/>
        <end position="355"/>
    </location>
</feature>
<evidence type="ECO:0000256" key="3">
    <source>
        <dbReference type="ARBA" id="ARBA00022692"/>
    </source>
</evidence>
<feature type="region of interest" description="Disordered" evidence="7">
    <location>
        <begin position="115"/>
        <end position="140"/>
    </location>
</feature>
<dbReference type="Pfam" id="PF02687">
    <property type="entry name" value="FtsX"/>
    <property type="match status" value="2"/>
</dbReference>
<dbReference type="PANTHER" id="PTHR30287:SF1">
    <property type="entry name" value="INNER MEMBRANE PROTEIN"/>
    <property type="match status" value="1"/>
</dbReference>
<feature type="transmembrane region" description="Helical" evidence="8">
    <location>
        <begin position="421"/>
        <end position="439"/>
    </location>
</feature>
<dbReference type="EMBL" id="CP163445">
    <property type="protein sequence ID" value="XDQ78670.1"/>
    <property type="molecule type" value="Genomic_DNA"/>
</dbReference>
<keyword evidence="4 8" id="KW-1133">Transmembrane helix</keyword>
<evidence type="ECO:0000259" key="9">
    <source>
        <dbReference type="Pfam" id="PF02687"/>
    </source>
</evidence>
<reference evidence="11" key="1">
    <citation type="submission" date="2024-07" db="EMBL/GenBank/DDBJ databases">
        <authorList>
            <person name="Yu S.T."/>
        </authorList>
    </citation>
    <scope>NUCLEOTIDE SEQUENCE</scope>
    <source>
        <strain evidence="11">Y1</strain>
    </source>
</reference>
<evidence type="ECO:0000256" key="2">
    <source>
        <dbReference type="ARBA" id="ARBA00022475"/>
    </source>
</evidence>
<keyword evidence="5 8" id="KW-0472">Membrane</keyword>
<evidence type="ECO:0000259" key="10">
    <source>
        <dbReference type="Pfam" id="PF12704"/>
    </source>
</evidence>
<evidence type="ECO:0000256" key="6">
    <source>
        <dbReference type="ARBA" id="ARBA00038076"/>
    </source>
</evidence>
<proteinExistence type="inferred from homology"/>
<feature type="transmembrane region" description="Helical" evidence="8">
    <location>
        <begin position="375"/>
        <end position="400"/>
    </location>
</feature>
<dbReference type="PANTHER" id="PTHR30287">
    <property type="entry name" value="MEMBRANE COMPONENT OF PREDICTED ABC SUPERFAMILY METABOLITE UPTAKE TRANSPORTER"/>
    <property type="match status" value="1"/>
</dbReference>
<feature type="transmembrane region" description="Helical" evidence="8">
    <location>
        <begin position="445"/>
        <end position="467"/>
    </location>
</feature>
<comment type="similarity">
    <text evidence="6">Belongs to the ABC-4 integral membrane protein family.</text>
</comment>
<feature type="transmembrane region" description="Helical" evidence="8">
    <location>
        <begin position="792"/>
        <end position="816"/>
    </location>
</feature>
<accession>A0AB39THM7</accession>
<name>A0AB39THM7_9ACTN</name>
<feature type="transmembrane region" description="Helical" evidence="8">
    <location>
        <begin position="504"/>
        <end position="524"/>
    </location>
</feature>
<feature type="transmembrane region" description="Helical" evidence="8">
    <location>
        <begin position="828"/>
        <end position="846"/>
    </location>
</feature>
<dbReference type="AlphaFoldDB" id="A0AB39THM7"/>
<protein>
    <submittedName>
        <fullName evidence="11">ABC transporter permease</fullName>
    </submittedName>
</protein>
<feature type="domain" description="MacB-like periplasmic core" evidence="10">
    <location>
        <begin position="29"/>
        <end position="247"/>
    </location>
</feature>
<feature type="compositionally biased region" description="Polar residues" evidence="7">
    <location>
        <begin position="119"/>
        <end position="135"/>
    </location>
</feature>
<gene>
    <name evidence="11" type="ORF">AB2U05_09420</name>
</gene>